<keyword evidence="7" id="KW-1185">Reference proteome</keyword>
<dbReference type="PANTHER" id="PTHR42855">
    <property type="entry name" value="ABC TRANSPORTER ATP-BINDING SUBUNIT"/>
    <property type="match status" value="1"/>
</dbReference>
<name>A0ABX7VU53_9BACI</name>
<evidence type="ECO:0000259" key="5">
    <source>
        <dbReference type="PROSITE" id="PS50893"/>
    </source>
</evidence>
<feature type="compositionally biased region" description="Basic and acidic residues" evidence="4">
    <location>
        <begin position="538"/>
        <end position="547"/>
    </location>
</feature>
<evidence type="ECO:0000256" key="2">
    <source>
        <dbReference type="ARBA" id="ARBA00022840"/>
    </source>
</evidence>
<keyword evidence="3" id="KW-0175">Coiled coil</keyword>
<proteinExistence type="predicted"/>
<dbReference type="InterPro" id="IPR017871">
    <property type="entry name" value="ABC_transporter-like_CS"/>
</dbReference>
<organism evidence="6 7">
    <name type="scientific">Sediminibacillus dalangtanensis</name>
    <dbReference type="NCBI Taxonomy" id="2729421"/>
    <lineage>
        <taxon>Bacteria</taxon>
        <taxon>Bacillati</taxon>
        <taxon>Bacillota</taxon>
        <taxon>Bacilli</taxon>
        <taxon>Bacillales</taxon>
        <taxon>Bacillaceae</taxon>
        <taxon>Sediminibacillus</taxon>
    </lineage>
</organism>
<dbReference type="PANTHER" id="PTHR42855:SF2">
    <property type="entry name" value="DRUG RESISTANCE ABC TRANSPORTER,ATP-BINDING PROTEIN"/>
    <property type="match status" value="1"/>
</dbReference>
<feature type="domain" description="ABC transporter" evidence="5">
    <location>
        <begin position="330"/>
        <end position="543"/>
    </location>
</feature>
<evidence type="ECO:0000256" key="1">
    <source>
        <dbReference type="ARBA" id="ARBA00022741"/>
    </source>
</evidence>
<dbReference type="SUPFAM" id="SSF52540">
    <property type="entry name" value="P-loop containing nucleoside triphosphate hydrolases"/>
    <property type="match status" value="2"/>
</dbReference>
<keyword evidence="1" id="KW-0547">Nucleotide-binding</keyword>
<reference evidence="6 7" key="1">
    <citation type="submission" date="2019-12" db="EMBL/GenBank/DDBJ databases">
        <title>The whole genome sequencing of a strain isolated from a Mars analog, Dalangtan Playa.</title>
        <authorList>
            <person name="Huang T."/>
        </authorList>
    </citation>
    <scope>NUCLEOTIDE SEQUENCE [LARGE SCALE GENOMIC DNA]</scope>
    <source>
        <strain evidence="6 7">DP4-553-S</strain>
    </source>
</reference>
<dbReference type="Proteomes" id="UP000665043">
    <property type="component" value="Chromosome"/>
</dbReference>
<feature type="region of interest" description="Disordered" evidence="4">
    <location>
        <begin position="532"/>
        <end position="560"/>
    </location>
</feature>
<dbReference type="EMBL" id="CP046956">
    <property type="protein sequence ID" value="QTM98111.1"/>
    <property type="molecule type" value="Genomic_DNA"/>
</dbReference>
<evidence type="ECO:0000313" key="6">
    <source>
        <dbReference type="EMBL" id="QTM98111.1"/>
    </source>
</evidence>
<dbReference type="InterPro" id="IPR027417">
    <property type="entry name" value="P-loop_NTPase"/>
</dbReference>
<dbReference type="InterPro" id="IPR032781">
    <property type="entry name" value="ABC_tran_Xtn"/>
</dbReference>
<sequence>MLVTLKDIKKIIGGSILFEKLNVEIKAGEKIGLVGRNGSGKTTIFKLIVKQELFDKGDLFIKKGTKIGYLRQVPQYFSGTVKSFLLSGLEELLAFKQKMKELETKMQEEGNLETILQEYGKAQEAFTAAGGYEMDAQLDKIANGLGIDHLIHLSFSSLSGGEKTKAGLARLLLQNPDLLLLDEPTNHLDLTAIEWLEQYIANYQGAVCVVSHDRNFLDHSIEKIIDLENGEASYYKGNYSHFVRQKEAKLLSEFAAFQEQQRKIKKMKETIKRLKQWANQANPPNEGLHKRARNMERALERMEKIERPEIDPDKMKLTLQADHRSGKDVIKAEAISKQFAGRAILKELDLHLRYQDRLAIVGDNGSGKSTLMKILLGELTPDRGRVAAGTQLEIGYLSQQPIEEEEEEKRLIDRFREEVSVSEGQARGLLANFMFYGFSVFKKLGQLSGGERMRLKLAIFMHRGVNVLFLDEPTNHLDMESQEVLEEALAKFKGTVLCISHDRYFLNTCFPETAYLVDGKLERMPGTYQETNHRWKHWKESTAKKETTPNNQNPPINRDPVDYEGAILELEEQLASLTQRKELSNGQIKKERQQIEEKIEACYAAWLE</sequence>
<evidence type="ECO:0000313" key="7">
    <source>
        <dbReference type="Proteomes" id="UP000665043"/>
    </source>
</evidence>
<keyword evidence="2 6" id="KW-0067">ATP-binding</keyword>
<feature type="domain" description="ABC transporter" evidence="5">
    <location>
        <begin position="3"/>
        <end position="254"/>
    </location>
</feature>
<gene>
    <name evidence="6" type="ORF">ERJ70_01490</name>
</gene>
<dbReference type="PROSITE" id="PS00211">
    <property type="entry name" value="ABC_TRANSPORTER_1"/>
    <property type="match status" value="2"/>
</dbReference>
<dbReference type="GO" id="GO:0005524">
    <property type="term" value="F:ATP binding"/>
    <property type="evidence" value="ECO:0007669"/>
    <property type="project" value="UniProtKB-KW"/>
</dbReference>
<feature type="coiled-coil region" evidence="3">
    <location>
        <begin position="257"/>
        <end position="305"/>
    </location>
</feature>
<dbReference type="RefSeq" id="WP_209366681.1">
    <property type="nucleotide sequence ID" value="NZ_CP046956.1"/>
</dbReference>
<dbReference type="InterPro" id="IPR003593">
    <property type="entry name" value="AAA+_ATPase"/>
</dbReference>
<dbReference type="Pfam" id="PF00005">
    <property type="entry name" value="ABC_tran"/>
    <property type="match status" value="2"/>
</dbReference>
<dbReference type="CDD" id="cd03221">
    <property type="entry name" value="ABCF_EF-3"/>
    <property type="match status" value="2"/>
</dbReference>
<accession>A0ABX7VU53</accession>
<protein>
    <submittedName>
        <fullName evidence="6">ATP-binding cassette domain-containing protein</fullName>
    </submittedName>
</protein>
<dbReference type="Pfam" id="PF12848">
    <property type="entry name" value="ABC_tran_Xtn"/>
    <property type="match status" value="1"/>
</dbReference>
<dbReference type="InterPro" id="IPR051309">
    <property type="entry name" value="ABCF_ATPase"/>
</dbReference>
<evidence type="ECO:0000256" key="3">
    <source>
        <dbReference type="SAM" id="Coils"/>
    </source>
</evidence>
<feature type="coiled-coil region" evidence="3">
    <location>
        <begin position="567"/>
        <end position="594"/>
    </location>
</feature>
<dbReference type="NCBIfam" id="NF000355">
    <property type="entry name" value="ribo_prot_ABC_F"/>
    <property type="match status" value="1"/>
</dbReference>
<dbReference type="InterPro" id="IPR003439">
    <property type="entry name" value="ABC_transporter-like_ATP-bd"/>
</dbReference>
<dbReference type="PROSITE" id="PS50893">
    <property type="entry name" value="ABC_TRANSPORTER_2"/>
    <property type="match status" value="2"/>
</dbReference>
<dbReference type="Gene3D" id="3.40.50.300">
    <property type="entry name" value="P-loop containing nucleotide triphosphate hydrolases"/>
    <property type="match status" value="2"/>
</dbReference>
<dbReference type="SMART" id="SM00382">
    <property type="entry name" value="AAA"/>
    <property type="match status" value="2"/>
</dbReference>
<evidence type="ECO:0000256" key="4">
    <source>
        <dbReference type="SAM" id="MobiDB-lite"/>
    </source>
</evidence>